<evidence type="ECO:0000256" key="1">
    <source>
        <dbReference type="SAM" id="MobiDB-lite"/>
    </source>
</evidence>
<evidence type="ECO:0000313" key="4">
    <source>
        <dbReference type="Proteomes" id="UP001152798"/>
    </source>
</evidence>
<dbReference type="OrthoDB" id="6253837at2759"/>
<protein>
    <recommendedName>
        <fullName evidence="2">CBF1-interacting co-repressor CIR N-terminal domain-containing protein</fullName>
    </recommendedName>
</protein>
<feature type="compositionally biased region" description="Acidic residues" evidence="1">
    <location>
        <begin position="289"/>
        <end position="300"/>
    </location>
</feature>
<dbReference type="InterPro" id="IPR040014">
    <property type="entry name" value="CIR1"/>
</dbReference>
<dbReference type="Proteomes" id="UP001152798">
    <property type="component" value="Chromosome 3"/>
</dbReference>
<accession>A0A9P0EBQ5</accession>
<dbReference type="SMART" id="SM01083">
    <property type="entry name" value="Cir_N"/>
    <property type="match status" value="1"/>
</dbReference>
<dbReference type="InterPro" id="IPR019339">
    <property type="entry name" value="CIR_N_dom"/>
</dbReference>
<keyword evidence="4" id="KW-1185">Reference proteome</keyword>
<dbReference type="PANTHER" id="PTHR13151">
    <property type="entry name" value="CBF1 INTERACTING COREPRESSOR CIR"/>
    <property type="match status" value="1"/>
</dbReference>
<dbReference type="GO" id="GO:0005634">
    <property type="term" value="C:nucleus"/>
    <property type="evidence" value="ECO:0007669"/>
    <property type="project" value="TreeGrafter"/>
</dbReference>
<proteinExistence type="predicted"/>
<feature type="region of interest" description="Disordered" evidence="1">
    <location>
        <begin position="237"/>
        <end position="444"/>
    </location>
</feature>
<evidence type="ECO:0000313" key="3">
    <source>
        <dbReference type="EMBL" id="CAH1394445.1"/>
    </source>
</evidence>
<dbReference type="EMBL" id="OV725079">
    <property type="protein sequence ID" value="CAH1394445.1"/>
    <property type="molecule type" value="Genomic_DNA"/>
</dbReference>
<sequence>MGKGFNNYMCKKFFHPASRDNLKRVWMAQQKDDAYKKKQEELRIQYEKEQDLYNNKAMLSKESKDKLSVNFMYEPPPGAKKEREKEENEPEYKFEWQRKYNAPREDYCKGNAEIQDQPFGILVRNVRCIKCRKWGHINTDKECPLYNQSVTSEIGTSAEPGGDAVSLLRGMREDGLRMRKTALEAQQHVEIPRYKGMVNKGDEEDVVDETELDFLKGLSTKEKLKLLKKLEKLEANGVKKRDLSTDSESESDTDRKSKKKKNKTKKSKIRDKSKKREKKVKKSKKHDEDSEDSEDSDEEEIQRKKKKSKKEKDLKNKTSKDKKKSSRKRDDSDDSDSEDDKRKSKEKSKEIKKKSKKRKRVVVEKESDSSDSDDESSDEDRKQRNHHKKKRSRRSDSEGSSSKNVSDSSDDSSNSSPRKSDDEEEEGEGSEEEIVDDDRPEMLLKDYRRSTDNIIQYPKIRTSQNKHIHHKVHCNKHRSRIVITKHFD</sequence>
<feature type="compositionally biased region" description="Acidic residues" evidence="1">
    <location>
        <begin position="369"/>
        <end position="378"/>
    </location>
</feature>
<dbReference type="PANTHER" id="PTHR13151:SF2">
    <property type="entry name" value="COREPRESSOR INTERACTING WITH RBPJ 1"/>
    <property type="match status" value="1"/>
</dbReference>
<feature type="domain" description="CBF1-interacting co-repressor CIR N-terminal" evidence="2">
    <location>
        <begin position="13"/>
        <end position="49"/>
    </location>
</feature>
<name>A0A9P0EBQ5_NEZVI</name>
<feature type="compositionally biased region" description="Basic and acidic residues" evidence="1">
    <location>
        <begin position="310"/>
        <end position="319"/>
    </location>
</feature>
<feature type="compositionally biased region" description="Basic residues" evidence="1">
    <location>
        <begin position="383"/>
        <end position="393"/>
    </location>
</feature>
<feature type="compositionally biased region" description="Basic residues" evidence="1">
    <location>
        <begin position="350"/>
        <end position="360"/>
    </location>
</feature>
<dbReference type="AlphaFoldDB" id="A0A9P0EBQ5"/>
<reference evidence="3" key="1">
    <citation type="submission" date="2022-01" db="EMBL/GenBank/DDBJ databases">
        <authorList>
            <person name="King R."/>
        </authorList>
    </citation>
    <scope>NUCLEOTIDE SEQUENCE</scope>
</reference>
<feature type="compositionally biased region" description="Basic residues" evidence="1">
    <location>
        <begin position="256"/>
        <end position="284"/>
    </location>
</feature>
<feature type="compositionally biased region" description="Low complexity" evidence="1">
    <location>
        <begin position="398"/>
        <end position="417"/>
    </location>
</feature>
<feature type="compositionally biased region" description="Basic and acidic residues" evidence="1">
    <location>
        <begin position="339"/>
        <end position="349"/>
    </location>
</feature>
<evidence type="ECO:0000259" key="2">
    <source>
        <dbReference type="SMART" id="SM01083"/>
    </source>
</evidence>
<gene>
    <name evidence="3" type="ORF">NEZAVI_LOCUS4951</name>
</gene>
<dbReference type="GO" id="GO:0003714">
    <property type="term" value="F:transcription corepressor activity"/>
    <property type="evidence" value="ECO:0007669"/>
    <property type="project" value="InterPro"/>
</dbReference>
<feature type="compositionally biased region" description="Acidic residues" evidence="1">
    <location>
        <begin position="422"/>
        <end position="439"/>
    </location>
</feature>
<dbReference type="Pfam" id="PF10197">
    <property type="entry name" value="Cir_N"/>
    <property type="match status" value="1"/>
</dbReference>
<organism evidence="3 4">
    <name type="scientific">Nezara viridula</name>
    <name type="common">Southern green stink bug</name>
    <name type="synonym">Cimex viridulus</name>
    <dbReference type="NCBI Taxonomy" id="85310"/>
    <lineage>
        <taxon>Eukaryota</taxon>
        <taxon>Metazoa</taxon>
        <taxon>Ecdysozoa</taxon>
        <taxon>Arthropoda</taxon>
        <taxon>Hexapoda</taxon>
        <taxon>Insecta</taxon>
        <taxon>Pterygota</taxon>
        <taxon>Neoptera</taxon>
        <taxon>Paraneoptera</taxon>
        <taxon>Hemiptera</taxon>
        <taxon>Heteroptera</taxon>
        <taxon>Panheteroptera</taxon>
        <taxon>Pentatomomorpha</taxon>
        <taxon>Pentatomoidea</taxon>
        <taxon>Pentatomidae</taxon>
        <taxon>Pentatominae</taxon>
        <taxon>Nezara</taxon>
    </lineage>
</organism>